<proteinExistence type="predicted"/>
<gene>
    <name evidence="1" type="ORF">SAMN05216581_3301</name>
</gene>
<organism evidence="1 2">
    <name type="scientific">Pseudomonas asplenii</name>
    <dbReference type="NCBI Taxonomy" id="53407"/>
    <lineage>
        <taxon>Bacteria</taxon>
        <taxon>Pseudomonadati</taxon>
        <taxon>Pseudomonadota</taxon>
        <taxon>Gammaproteobacteria</taxon>
        <taxon>Pseudomonadales</taxon>
        <taxon>Pseudomonadaceae</taxon>
        <taxon>Pseudomonas</taxon>
    </lineage>
</organism>
<dbReference type="EMBL" id="LT629972">
    <property type="protein sequence ID" value="SEI17074.1"/>
    <property type="molecule type" value="Genomic_DNA"/>
</dbReference>
<sequence length="220" mass="25133">MKTQDEILSFIRKQVPRGHFEELLMIIPQAFQKAHQAANELVHIPKGRKRAQDRYSFLQDGLAGLSKMWSSAVTPTEPAGEFYTLMTMGNIKITAAIKPWKKRIRPAKYRLNNSRLNKFLTSPQMSLLGENSEPLSADDTLNAVIIPFAPSPHMDQSKPLDILIAVPYYSSDSHYHVWHSMSDFMAGYDEAATIPEFDGVWPKLRQRMREDEGNEADRQE</sequence>
<dbReference type="RefSeq" id="WP_019363413.1">
    <property type="nucleotide sequence ID" value="NZ_LT629972.1"/>
</dbReference>
<evidence type="ECO:0000313" key="2">
    <source>
        <dbReference type="Proteomes" id="UP000182272"/>
    </source>
</evidence>
<accession>A0A1H6P008</accession>
<protein>
    <submittedName>
        <fullName evidence="1">Uncharacterized protein</fullName>
    </submittedName>
</protein>
<reference evidence="1 2" key="1">
    <citation type="submission" date="2016-10" db="EMBL/GenBank/DDBJ databases">
        <authorList>
            <person name="de Groot N.N."/>
        </authorList>
    </citation>
    <scope>NUCLEOTIDE SEQUENCE [LARGE SCALE GENOMIC DNA]</scope>
    <source>
        <strain evidence="1 2">LMG 2158</strain>
    </source>
</reference>
<dbReference type="OrthoDB" id="6904647at2"/>
<dbReference type="Proteomes" id="UP000182272">
    <property type="component" value="Chromosome I"/>
</dbReference>
<dbReference type="AlphaFoldDB" id="A0A1H6P008"/>
<evidence type="ECO:0000313" key="1">
    <source>
        <dbReference type="EMBL" id="SEI17074.1"/>
    </source>
</evidence>
<name>A0A1H6P008_9PSED</name>